<dbReference type="PROSITE" id="PS50118">
    <property type="entry name" value="HMG_BOX_2"/>
    <property type="match status" value="1"/>
</dbReference>
<dbReference type="SUPFAM" id="SSF47095">
    <property type="entry name" value="HMG-box"/>
    <property type="match status" value="1"/>
</dbReference>
<feature type="compositionally biased region" description="Polar residues" evidence="4">
    <location>
        <begin position="333"/>
        <end position="345"/>
    </location>
</feature>
<feature type="region of interest" description="Disordered" evidence="4">
    <location>
        <begin position="113"/>
        <end position="164"/>
    </location>
</feature>
<dbReference type="Pfam" id="PF00505">
    <property type="entry name" value="HMG_box"/>
    <property type="match status" value="1"/>
</dbReference>
<protein>
    <recommendedName>
        <fullName evidence="5">HMG box domain-containing protein</fullName>
    </recommendedName>
</protein>
<dbReference type="GO" id="GO:0000978">
    <property type="term" value="F:RNA polymerase II cis-regulatory region sequence-specific DNA binding"/>
    <property type="evidence" value="ECO:0007669"/>
    <property type="project" value="TreeGrafter"/>
</dbReference>
<dbReference type="PANTHER" id="PTHR45789">
    <property type="entry name" value="FI18025P1"/>
    <property type="match status" value="1"/>
</dbReference>
<dbReference type="PANTHER" id="PTHR45789:SF2">
    <property type="entry name" value="FI18025P1"/>
    <property type="match status" value="1"/>
</dbReference>
<accession>A0A443HLE3</accession>
<dbReference type="GO" id="GO:0000981">
    <property type="term" value="F:DNA-binding transcription factor activity, RNA polymerase II-specific"/>
    <property type="evidence" value="ECO:0007669"/>
    <property type="project" value="TreeGrafter"/>
</dbReference>
<feature type="domain" description="HMG box" evidence="5">
    <location>
        <begin position="202"/>
        <end position="270"/>
    </location>
</feature>
<dbReference type="SMART" id="SM00398">
    <property type="entry name" value="HMG"/>
    <property type="match status" value="1"/>
</dbReference>
<dbReference type="STRING" id="264951.A0A443HLE3"/>
<evidence type="ECO:0000313" key="7">
    <source>
        <dbReference type="Proteomes" id="UP000283841"/>
    </source>
</evidence>
<name>A0A443HLE3_BYSSP</name>
<dbReference type="RefSeq" id="XP_028482271.1">
    <property type="nucleotide sequence ID" value="XM_028634100.1"/>
</dbReference>
<evidence type="ECO:0000256" key="1">
    <source>
        <dbReference type="ARBA" id="ARBA00023125"/>
    </source>
</evidence>
<gene>
    <name evidence="6" type="ORF">C8Q69DRAFT_84492</name>
</gene>
<comment type="caution">
    <text evidence="6">The sequence shown here is derived from an EMBL/GenBank/DDBJ whole genome shotgun (WGS) entry which is preliminary data.</text>
</comment>
<reference evidence="6 7" key="1">
    <citation type="journal article" date="2018" name="Front. Microbiol.">
        <title>Genomic and genetic insights into a cosmopolitan fungus, Paecilomyces variotii (Eurotiales).</title>
        <authorList>
            <person name="Urquhart A.S."/>
            <person name="Mondo S.J."/>
            <person name="Makela M.R."/>
            <person name="Hane J.K."/>
            <person name="Wiebenga A."/>
            <person name="He G."/>
            <person name="Mihaltcheva S."/>
            <person name="Pangilinan J."/>
            <person name="Lipzen A."/>
            <person name="Barry K."/>
            <person name="de Vries R.P."/>
            <person name="Grigoriev I.V."/>
            <person name="Idnurm A."/>
        </authorList>
    </citation>
    <scope>NUCLEOTIDE SEQUENCE [LARGE SCALE GENOMIC DNA]</scope>
    <source>
        <strain evidence="6 7">CBS 101075</strain>
    </source>
</reference>
<evidence type="ECO:0000313" key="6">
    <source>
        <dbReference type="EMBL" id="RWQ92626.1"/>
    </source>
</evidence>
<keyword evidence="7" id="KW-1185">Reference proteome</keyword>
<proteinExistence type="predicted"/>
<feature type="DNA-binding region" description="HMG box" evidence="3">
    <location>
        <begin position="202"/>
        <end position="270"/>
    </location>
</feature>
<keyword evidence="2 3" id="KW-0539">Nucleus</keyword>
<feature type="compositionally biased region" description="Polar residues" evidence="4">
    <location>
        <begin position="15"/>
        <end position="25"/>
    </location>
</feature>
<dbReference type="OrthoDB" id="2307332at2759"/>
<feature type="region of interest" description="Disordered" evidence="4">
    <location>
        <begin position="1"/>
        <end position="25"/>
    </location>
</feature>
<feature type="compositionally biased region" description="Low complexity" evidence="4">
    <location>
        <begin position="270"/>
        <end position="279"/>
    </location>
</feature>
<dbReference type="GeneID" id="39603377"/>
<dbReference type="InterPro" id="IPR036910">
    <property type="entry name" value="HMG_box_dom_sf"/>
</dbReference>
<evidence type="ECO:0000256" key="4">
    <source>
        <dbReference type="SAM" id="MobiDB-lite"/>
    </source>
</evidence>
<dbReference type="Proteomes" id="UP000283841">
    <property type="component" value="Unassembled WGS sequence"/>
</dbReference>
<dbReference type="GO" id="GO:0005634">
    <property type="term" value="C:nucleus"/>
    <property type="evidence" value="ECO:0007669"/>
    <property type="project" value="UniProtKB-UniRule"/>
</dbReference>
<feature type="region of interest" description="Disordered" evidence="4">
    <location>
        <begin position="264"/>
        <end position="350"/>
    </location>
</feature>
<dbReference type="InterPro" id="IPR009071">
    <property type="entry name" value="HMG_box_dom"/>
</dbReference>
<dbReference type="EMBL" id="RCNU01000012">
    <property type="protein sequence ID" value="RWQ92626.1"/>
    <property type="molecule type" value="Genomic_DNA"/>
</dbReference>
<organism evidence="6 7">
    <name type="scientific">Byssochlamys spectabilis</name>
    <name type="common">Paecilomyces variotii</name>
    <dbReference type="NCBI Taxonomy" id="264951"/>
    <lineage>
        <taxon>Eukaryota</taxon>
        <taxon>Fungi</taxon>
        <taxon>Dikarya</taxon>
        <taxon>Ascomycota</taxon>
        <taxon>Pezizomycotina</taxon>
        <taxon>Eurotiomycetes</taxon>
        <taxon>Eurotiomycetidae</taxon>
        <taxon>Eurotiales</taxon>
        <taxon>Thermoascaceae</taxon>
        <taxon>Paecilomyces</taxon>
    </lineage>
</organism>
<dbReference type="InterPro" id="IPR051356">
    <property type="entry name" value="SOX/SOX-like_TF"/>
</dbReference>
<feature type="compositionally biased region" description="Basic residues" evidence="4">
    <location>
        <begin position="139"/>
        <end position="150"/>
    </location>
</feature>
<dbReference type="Gene3D" id="1.10.30.10">
    <property type="entry name" value="High mobility group box domain"/>
    <property type="match status" value="1"/>
</dbReference>
<evidence type="ECO:0000256" key="2">
    <source>
        <dbReference type="ARBA" id="ARBA00023242"/>
    </source>
</evidence>
<evidence type="ECO:0000259" key="5">
    <source>
        <dbReference type="PROSITE" id="PS50118"/>
    </source>
</evidence>
<keyword evidence="1 3" id="KW-0238">DNA-binding</keyword>
<dbReference type="VEuPathDB" id="FungiDB:C8Q69DRAFT_84492"/>
<sequence length="520" mass="57835">MVTGTINGGLPPSPQQSTHSEQFTQSQLGPCAILQQHTYGHNEHFGNQVMHPEIPAHGMMFHPDGTAAFDGYDSFNGYHVSNNCSQMLTMHDPAFVRPVQMTTPPPAADEGIMARSERSTASLGSPLPIRKTVSDKPRVIRPPRTRRRPKQEKPDKSSSPVISAPLSQLTAHLTHIPVKDMEAWVNRPADVRHKEAQKAGRIGRPMNSFMLYRSAYADRTKEWCSQNNHQVVSRVSGQSWPLEPPEVREKFELFAVLERDNHQKAHPGYKFTPNKNQTPPKKKRFLEEREPSDLGDPDYDLHSMQGRKRARSGDCDSSYSRGSTPYDRDSLRPTGSNRSSWQMNNPGRPIAGILSPPEHMHYLQPSVHPSMMGPNVEDVRFRKMGLPGFQYSPSTMLSGLPGAVHHELLQPPSNVTTPGQSDDSQLDPQLLAFDNGIRGTEGGNGAYNCSQYTLWQADSGANGYFPLSTGVTSNPQQQYTVDAPYHPSVQALPDGHEIWDLSHGSNIGEVGKDFDQWIDT</sequence>
<dbReference type="CDD" id="cd01389">
    <property type="entry name" value="HMG-box_ROX1-like"/>
    <property type="match status" value="1"/>
</dbReference>
<evidence type="ECO:0000256" key="3">
    <source>
        <dbReference type="PROSITE-ProRule" id="PRU00267"/>
    </source>
</evidence>
<dbReference type="AlphaFoldDB" id="A0A443HLE3"/>